<accession>A0A3A6U8G5</accession>
<gene>
    <name evidence="6" type="ORF">D5R81_12115</name>
</gene>
<dbReference type="InterPro" id="IPR005636">
    <property type="entry name" value="DTW"/>
</dbReference>
<reference evidence="6 7" key="1">
    <citation type="submission" date="2018-09" db="EMBL/GenBank/DDBJ databases">
        <title>Phylogeny of the Shewanellaceae, and recommendation for two new genera, Pseudoshewanella and Parashewanella.</title>
        <authorList>
            <person name="Wang G."/>
        </authorList>
    </citation>
    <scope>NUCLEOTIDE SEQUENCE [LARGE SCALE GENOMIC DNA]</scope>
    <source>
        <strain evidence="6 7">KCTC 22492</strain>
    </source>
</reference>
<dbReference type="OrthoDB" id="370626at2"/>
<evidence type="ECO:0000313" key="6">
    <source>
        <dbReference type="EMBL" id="RJY12948.1"/>
    </source>
</evidence>
<dbReference type="AlphaFoldDB" id="A0A3A6U8G5"/>
<dbReference type="PANTHER" id="PTHR21392:SF1">
    <property type="entry name" value="TRNA-URIDINE AMINOCARBOXYPROPYLTRANSFERASE"/>
    <property type="match status" value="1"/>
</dbReference>
<dbReference type="EMBL" id="QYYH01000072">
    <property type="protein sequence ID" value="RJY12948.1"/>
    <property type="molecule type" value="Genomic_DNA"/>
</dbReference>
<name>A0A3A6U8G5_9GAMM</name>
<keyword evidence="7" id="KW-1185">Reference proteome</keyword>
<dbReference type="GO" id="GO:0008033">
    <property type="term" value="P:tRNA processing"/>
    <property type="evidence" value="ECO:0007669"/>
    <property type="project" value="UniProtKB-KW"/>
</dbReference>
<dbReference type="Pfam" id="PF03942">
    <property type="entry name" value="DTW"/>
    <property type="match status" value="1"/>
</dbReference>
<feature type="domain" description="DTW" evidence="5">
    <location>
        <begin position="29"/>
        <end position="225"/>
    </location>
</feature>
<dbReference type="RefSeq" id="WP_121853898.1">
    <property type="nucleotide sequence ID" value="NZ_CP037952.1"/>
</dbReference>
<comment type="caution">
    <text evidence="6">The sequence shown here is derived from an EMBL/GenBank/DDBJ whole genome shotgun (WGS) entry which is preliminary data.</text>
</comment>
<dbReference type="EC" id="2.5.1.25" evidence="1"/>
<dbReference type="InterPro" id="IPR039262">
    <property type="entry name" value="DTWD2/TAPT"/>
</dbReference>
<dbReference type="Proteomes" id="UP000273022">
    <property type="component" value="Unassembled WGS sequence"/>
</dbReference>
<evidence type="ECO:0000259" key="5">
    <source>
        <dbReference type="SMART" id="SM01144"/>
    </source>
</evidence>
<evidence type="ECO:0000256" key="1">
    <source>
        <dbReference type="ARBA" id="ARBA00012386"/>
    </source>
</evidence>
<evidence type="ECO:0000256" key="4">
    <source>
        <dbReference type="ARBA" id="ARBA00022694"/>
    </source>
</evidence>
<proteinExistence type="predicted"/>
<protein>
    <recommendedName>
        <fullName evidence="1">tRNA-uridine aminocarboxypropyltransferase</fullName>
        <ecNumber evidence="1">2.5.1.25</ecNumber>
    </recommendedName>
</protein>
<sequence length="254" mass="28971">MSILHHQFHKLYQYRKSISTKVFSSRGKNLSRCDFCLQGISFCVCDSRRQLISNTNFLLLMHDDEILKPSNSGRLVADLIPNTTAFLWSRVDVEQALIDLIDNDTYQPVLIFPSDYAKPEREVFESVSDIPALKTKPPLFILLDGTWRQAVKIFRKSSYLDKVPMLSFSPEHIASYAVRKGQRDFQMGTAEVAALAIDSFGEKDNANALVLWCNVFKEATLRGRNKRSAAELQPFNLYKDAFSNAHKKAIQNML</sequence>
<dbReference type="PANTHER" id="PTHR21392">
    <property type="entry name" value="TRNA-URIDINE AMINOCARBOXYPROPYLTRANSFERASE 2"/>
    <property type="match status" value="1"/>
</dbReference>
<dbReference type="SMART" id="SM01144">
    <property type="entry name" value="DTW"/>
    <property type="match status" value="1"/>
</dbReference>
<evidence type="ECO:0000313" key="7">
    <source>
        <dbReference type="Proteomes" id="UP000273022"/>
    </source>
</evidence>
<evidence type="ECO:0000256" key="2">
    <source>
        <dbReference type="ARBA" id="ARBA00022679"/>
    </source>
</evidence>
<organism evidence="6 7">
    <name type="scientific">Parashewanella spongiae</name>
    <dbReference type="NCBI Taxonomy" id="342950"/>
    <lineage>
        <taxon>Bacteria</taxon>
        <taxon>Pseudomonadati</taxon>
        <taxon>Pseudomonadota</taxon>
        <taxon>Gammaproteobacteria</taxon>
        <taxon>Alteromonadales</taxon>
        <taxon>Shewanellaceae</taxon>
        <taxon>Parashewanella</taxon>
    </lineage>
</organism>
<dbReference type="GO" id="GO:0016432">
    <property type="term" value="F:tRNA-uridine aminocarboxypropyltransferase activity"/>
    <property type="evidence" value="ECO:0007669"/>
    <property type="project" value="UniProtKB-EC"/>
</dbReference>
<keyword evidence="4" id="KW-0819">tRNA processing</keyword>
<keyword evidence="3" id="KW-0949">S-adenosyl-L-methionine</keyword>
<keyword evidence="2" id="KW-0808">Transferase</keyword>
<evidence type="ECO:0000256" key="3">
    <source>
        <dbReference type="ARBA" id="ARBA00022691"/>
    </source>
</evidence>